<name>A0A4P1K0R1_9CAUL</name>
<sequence>MPYEHKTEYHLIPPGSHSAEDWFDDRDEAIAAAVTNGEGWKVERVISYLDDKTMIWPHDEDA</sequence>
<accession>A0A4P1K0R1</accession>
<reference evidence="1 2" key="1">
    <citation type="submission" date="2019-04" db="EMBL/GenBank/DDBJ databases">
        <authorList>
            <consortium name="Pathogen Informatics"/>
        </authorList>
    </citation>
    <scope>NUCLEOTIDE SEQUENCE [LARGE SCALE GENOMIC DNA]</scope>
    <source>
        <strain evidence="1 2">NCTC9239</strain>
    </source>
</reference>
<dbReference type="RefSeq" id="WP_138141211.1">
    <property type="nucleotide sequence ID" value="NZ_LR588407.1"/>
</dbReference>
<dbReference type="KEGG" id="bvy:NCTC9239_01241"/>
<gene>
    <name evidence="1" type="ORF">NCTC9239_01241</name>
</gene>
<evidence type="ECO:0000313" key="2">
    <source>
        <dbReference type="Proteomes" id="UP000309952"/>
    </source>
</evidence>
<organism evidence="1 2">
    <name type="scientific">Brevundimonas vancanneytii</name>
    <dbReference type="NCBI Taxonomy" id="1325724"/>
    <lineage>
        <taxon>Bacteria</taxon>
        <taxon>Pseudomonadati</taxon>
        <taxon>Pseudomonadota</taxon>
        <taxon>Alphaproteobacteria</taxon>
        <taxon>Caulobacterales</taxon>
        <taxon>Caulobacteraceae</taxon>
        <taxon>Brevundimonas</taxon>
    </lineage>
</organism>
<dbReference type="EMBL" id="LR588407">
    <property type="protein sequence ID" value="VTO13987.1"/>
    <property type="molecule type" value="Genomic_DNA"/>
</dbReference>
<dbReference type="AlphaFoldDB" id="A0A4P1K0R1"/>
<proteinExistence type="predicted"/>
<keyword evidence="2" id="KW-1185">Reference proteome</keyword>
<protein>
    <submittedName>
        <fullName evidence="1">Uncharacterized protein</fullName>
    </submittedName>
</protein>
<evidence type="ECO:0000313" key="1">
    <source>
        <dbReference type="EMBL" id="VTO13987.1"/>
    </source>
</evidence>
<dbReference type="Proteomes" id="UP000309952">
    <property type="component" value="Chromosome"/>
</dbReference>